<keyword evidence="1" id="KW-0472">Membrane</keyword>
<accession>A0A0H5QPA7</accession>
<feature type="transmembrane region" description="Helical" evidence="1">
    <location>
        <begin position="15"/>
        <end position="39"/>
    </location>
</feature>
<evidence type="ECO:0000256" key="1">
    <source>
        <dbReference type="SAM" id="Phobius"/>
    </source>
</evidence>
<sequence>NVGNEYGNRLWDRHVLGVLGVDLYLNIYGVLIATMTIAFEKRWFIRTSSGTGARRSCRVVVLIVIASGSNASTRVLLRSNANDVHTINPNCGNSVLHCRVGQCVVCRERRTIYSRKFD</sequence>
<organism evidence="2">
    <name type="scientific">Spongospora subterranea</name>
    <dbReference type="NCBI Taxonomy" id="70186"/>
    <lineage>
        <taxon>Eukaryota</taxon>
        <taxon>Sar</taxon>
        <taxon>Rhizaria</taxon>
        <taxon>Endomyxa</taxon>
        <taxon>Phytomyxea</taxon>
        <taxon>Plasmodiophorida</taxon>
        <taxon>Plasmodiophoridae</taxon>
        <taxon>Spongospora</taxon>
    </lineage>
</organism>
<reference evidence="2" key="1">
    <citation type="submission" date="2015-04" db="EMBL/GenBank/DDBJ databases">
        <title>The genome sequence of the plant pathogenic Rhizarian Plasmodiophora brassicae reveals insights in its biotrophic life cycle and the origin of chitin synthesis.</title>
        <authorList>
            <person name="Schwelm A."/>
            <person name="Fogelqvist J."/>
            <person name="Knaust A."/>
            <person name="Julke S."/>
            <person name="Lilja T."/>
            <person name="Dhandapani V."/>
            <person name="Bonilla-Rosso G."/>
            <person name="Karlsson M."/>
            <person name="Shevchenko A."/>
            <person name="Choi S.R."/>
            <person name="Kim H.G."/>
            <person name="Park J.Y."/>
            <person name="Lim Y.P."/>
            <person name="Ludwig-Muller J."/>
            <person name="Dixelius C."/>
        </authorList>
    </citation>
    <scope>NUCLEOTIDE SEQUENCE</scope>
    <source>
        <tissue evidence="2">Potato root galls</tissue>
    </source>
</reference>
<keyword evidence="1" id="KW-1133">Transmembrane helix</keyword>
<evidence type="ECO:0000313" key="2">
    <source>
        <dbReference type="EMBL" id="CRZ03883.1"/>
    </source>
</evidence>
<dbReference type="AlphaFoldDB" id="A0A0H5QPA7"/>
<protein>
    <submittedName>
        <fullName evidence="2">Uncharacterized protein</fullName>
    </submittedName>
</protein>
<feature type="non-terminal residue" evidence="2">
    <location>
        <position position="1"/>
    </location>
</feature>
<name>A0A0H5QPA7_9EUKA</name>
<keyword evidence="1" id="KW-0812">Transmembrane</keyword>
<dbReference type="EMBL" id="HACM01003441">
    <property type="protein sequence ID" value="CRZ03883.1"/>
    <property type="molecule type" value="Transcribed_RNA"/>
</dbReference>
<proteinExistence type="predicted"/>